<keyword evidence="13 18" id="KW-0472">Membrane</keyword>
<dbReference type="InterPro" id="IPR036950">
    <property type="entry name" value="PBP_transglycosylase"/>
</dbReference>
<dbReference type="Pfam" id="PF00905">
    <property type="entry name" value="Transpeptidase"/>
    <property type="match status" value="1"/>
</dbReference>
<organism evidence="21 22">
    <name type="scientific">Radiobacillus deserti</name>
    <dbReference type="NCBI Taxonomy" id="2594883"/>
    <lineage>
        <taxon>Bacteria</taxon>
        <taxon>Bacillati</taxon>
        <taxon>Bacillota</taxon>
        <taxon>Bacilli</taxon>
        <taxon>Bacillales</taxon>
        <taxon>Bacillaceae</taxon>
        <taxon>Radiobacillus</taxon>
    </lineage>
</organism>
<reference evidence="21 22" key="1">
    <citation type="submission" date="2019-07" db="EMBL/GenBank/DDBJ databases">
        <authorList>
            <person name="Li J."/>
        </authorList>
    </citation>
    <scope>NUCLEOTIDE SEQUENCE [LARGE SCALE GENOMIC DNA]</scope>
    <source>
        <strain evidence="21 22">TKL69</strain>
    </source>
</reference>
<evidence type="ECO:0000256" key="17">
    <source>
        <dbReference type="ARBA" id="ARBA00049902"/>
    </source>
</evidence>
<dbReference type="Pfam" id="PF00912">
    <property type="entry name" value="Transgly"/>
    <property type="match status" value="1"/>
</dbReference>
<keyword evidence="14" id="KW-0511">Multifunctional enzyme</keyword>
<name>A0A516KL39_9BACI</name>
<evidence type="ECO:0000256" key="13">
    <source>
        <dbReference type="ARBA" id="ARBA00023136"/>
    </source>
</evidence>
<dbReference type="GO" id="GO:0071555">
    <property type="term" value="P:cell wall organization"/>
    <property type="evidence" value="ECO:0007669"/>
    <property type="project" value="UniProtKB-KW"/>
</dbReference>
<keyword evidence="12 18" id="KW-1133">Transmembrane helix</keyword>
<dbReference type="Proteomes" id="UP000315215">
    <property type="component" value="Chromosome"/>
</dbReference>
<dbReference type="Gene3D" id="1.10.3810.10">
    <property type="entry name" value="Biosynthetic peptidoglycan transglycosylase-like"/>
    <property type="match status" value="1"/>
</dbReference>
<dbReference type="SUPFAM" id="SSF56601">
    <property type="entry name" value="beta-lactamase/transpeptidase-like"/>
    <property type="match status" value="1"/>
</dbReference>
<dbReference type="KEGG" id="aqt:FN924_05860"/>
<keyword evidence="4" id="KW-0121">Carboxypeptidase</keyword>
<evidence type="ECO:0000256" key="6">
    <source>
        <dbReference type="ARBA" id="ARBA00022676"/>
    </source>
</evidence>
<dbReference type="GO" id="GO:0008955">
    <property type="term" value="F:peptidoglycan glycosyltransferase activity"/>
    <property type="evidence" value="ECO:0007669"/>
    <property type="project" value="UniProtKB-EC"/>
</dbReference>
<sequence length="714" mass="80880">MAKFSLKWAWPLYIVGSIVVLGIIGYLFILFGGRFVVDEKDLILKEATTIETREGIVIKRIYDENRTNVSFEDIPEYVANAFVAIEDNRFYEHAGVDFKSVMRALSRDILSMSKKEGASTITQQLAKNLFLSNDKTWMRKTKEVMAAIYLDRNFTKEKLLEYYMNEIYFGHGKYGIQEASRYYFSKDVKDLTVSEGALLAGLAKAPNSYSPIDHPEKALERRNIVLQEMNELDMLETEQMVQLQGKTLELNLQKEKEQPWLDSYIDLVLQEITNTFDISFNELKRGGYRIVVNLDPNAQRIAYEQLQNEASFSGSESGIEAAFVAVDQKSGGILSAIGGRNYKLGDLSRVTVRRQPGSVMKPLAVYGPAMMKEDYQPYTLLPDEKRSYGDYTAHNYDEQYEGSVSMVEAIQESKNAPAVWLLDEIGITYAKDYLEKMNLSIPDKGLSIALGGLKEGLTPLQLAESYRAFAHQGEVIHAYTVDTIYDRNDEVVAEARYETTNVFSEQVAWNMTRMLEGVVQRGTATSGDYEKALAGKTGTTQHPKAKDMVKDAWFVGYTPDIVTAMWVGYDQSDDKHYLTKGSEVPTTITKNILREVDQYREQASTFTKPDSVEELQEPITLPVVEDLKADYKFGGFSILQASLTWTPSTDNRVVYHIYKVTEDGDEKIGEVKGEGEYRVKGINFFGENTYYIQPYNPLTNETGKASNQVTLSFR</sequence>
<evidence type="ECO:0000256" key="7">
    <source>
        <dbReference type="ARBA" id="ARBA00022679"/>
    </source>
</evidence>
<dbReference type="Gene3D" id="3.40.710.10">
    <property type="entry name" value="DD-peptidase/beta-lactamase superfamily"/>
    <property type="match status" value="1"/>
</dbReference>
<dbReference type="GO" id="GO:0009252">
    <property type="term" value="P:peptidoglycan biosynthetic process"/>
    <property type="evidence" value="ECO:0007669"/>
    <property type="project" value="UniProtKB-KW"/>
</dbReference>
<dbReference type="InterPro" id="IPR012338">
    <property type="entry name" value="Beta-lactam/transpept-like"/>
</dbReference>
<comment type="catalytic activity">
    <reaction evidence="16">
        <text>Preferential cleavage: (Ac)2-L-Lys-D-Ala-|-D-Ala. Also transpeptidation of peptidyl-alanyl moieties that are N-acyl substituents of D-alanine.</text>
        <dbReference type="EC" id="3.4.16.4"/>
    </reaction>
</comment>
<evidence type="ECO:0000256" key="1">
    <source>
        <dbReference type="ARBA" id="ARBA00007090"/>
    </source>
</evidence>
<evidence type="ECO:0000259" key="20">
    <source>
        <dbReference type="Pfam" id="PF00912"/>
    </source>
</evidence>
<evidence type="ECO:0000313" key="22">
    <source>
        <dbReference type="Proteomes" id="UP000315215"/>
    </source>
</evidence>
<dbReference type="NCBIfam" id="TIGR02074">
    <property type="entry name" value="PBP_1a_fam"/>
    <property type="match status" value="1"/>
</dbReference>
<gene>
    <name evidence="21" type="ORF">FN924_05860</name>
</gene>
<keyword evidence="3" id="KW-1003">Cell membrane</keyword>
<comment type="similarity">
    <text evidence="2">In the N-terminal section; belongs to the glycosyltransferase 51 family.</text>
</comment>
<dbReference type="GO" id="GO:0030288">
    <property type="term" value="C:outer membrane-bounded periplasmic space"/>
    <property type="evidence" value="ECO:0007669"/>
    <property type="project" value="TreeGrafter"/>
</dbReference>
<keyword evidence="9" id="KW-0378">Hydrolase</keyword>
<keyword evidence="6" id="KW-0328">Glycosyltransferase</keyword>
<accession>A0A516KL39</accession>
<keyword evidence="11" id="KW-0573">Peptidoglycan synthesis</keyword>
<comment type="similarity">
    <text evidence="1">In the C-terminal section; belongs to the transpeptidase family.</text>
</comment>
<evidence type="ECO:0000256" key="2">
    <source>
        <dbReference type="ARBA" id="ARBA00007739"/>
    </source>
</evidence>
<dbReference type="GO" id="GO:0009002">
    <property type="term" value="F:serine-type D-Ala-D-Ala carboxypeptidase activity"/>
    <property type="evidence" value="ECO:0007669"/>
    <property type="project" value="UniProtKB-EC"/>
</dbReference>
<evidence type="ECO:0000256" key="8">
    <source>
        <dbReference type="ARBA" id="ARBA00022692"/>
    </source>
</evidence>
<evidence type="ECO:0000259" key="19">
    <source>
        <dbReference type="Pfam" id="PF00905"/>
    </source>
</evidence>
<keyword evidence="7" id="KW-0808">Transferase</keyword>
<dbReference type="GO" id="GO:0008658">
    <property type="term" value="F:penicillin binding"/>
    <property type="evidence" value="ECO:0007669"/>
    <property type="project" value="InterPro"/>
</dbReference>
<keyword evidence="8 18" id="KW-0812">Transmembrane</keyword>
<dbReference type="InterPro" id="IPR001264">
    <property type="entry name" value="Glyco_trans_51"/>
</dbReference>
<evidence type="ECO:0000256" key="11">
    <source>
        <dbReference type="ARBA" id="ARBA00022984"/>
    </source>
</evidence>
<dbReference type="SUPFAM" id="SSF53955">
    <property type="entry name" value="Lysozyme-like"/>
    <property type="match status" value="1"/>
</dbReference>
<dbReference type="InterPro" id="IPR001460">
    <property type="entry name" value="PCN-bd_Tpept"/>
</dbReference>
<proteinExistence type="inferred from homology"/>
<feature type="domain" description="Glycosyl transferase family 51" evidence="20">
    <location>
        <begin position="56"/>
        <end position="229"/>
    </location>
</feature>
<dbReference type="GO" id="GO:0008360">
    <property type="term" value="P:regulation of cell shape"/>
    <property type="evidence" value="ECO:0007669"/>
    <property type="project" value="UniProtKB-KW"/>
</dbReference>
<protein>
    <submittedName>
        <fullName evidence="21">PBP1A family penicillin-binding protein</fullName>
    </submittedName>
</protein>
<evidence type="ECO:0000256" key="14">
    <source>
        <dbReference type="ARBA" id="ARBA00023268"/>
    </source>
</evidence>
<keyword evidence="22" id="KW-1185">Reference proteome</keyword>
<keyword evidence="5" id="KW-0645">Protease</keyword>
<evidence type="ECO:0000256" key="3">
    <source>
        <dbReference type="ARBA" id="ARBA00022475"/>
    </source>
</evidence>
<dbReference type="InterPro" id="IPR023346">
    <property type="entry name" value="Lysozyme-like_dom_sf"/>
</dbReference>
<evidence type="ECO:0000256" key="18">
    <source>
        <dbReference type="SAM" id="Phobius"/>
    </source>
</evidence>
<keyword evidence="10" id="KW-0133">Cell shape</keyword>
<dbReference type="OrthoDB" id="9766909at2"/>
<dbReference type="GO" id="GO:0006508">
    <property type="term" value="P:proteolysis"/>
    <property type="evidence" value="ECO:0007669"/>
    <property type="project" value="UniProtKB-KW"/>
</dbReference>
<dbReference type="FunFam" id="1.10.3810.10:FF:000001">
    <property type="entry name" value="Penicillin-binding protein 1A"/>
    <property type="match status" value="1"/>
</dbReference>
<evidence type="ECO:0000256" key="10">
    <source>
        <dbReference type="ARBA" id="ARBA00022960"/>
    </source>
</evidence>
<keyword evidence="15" id="KW-0961">Cell wall biogenesis/degradation</keyword>
<feature type="domain" description="Penicillin-binding protein transpeptidase" evidence="19">
    <location>
        <begin position="322"/>
        <end position="593"/>
    </location>
</feature>
<feature type="transmembrane region" description="Helical" evidence="18">
    <location>
        <begin position="12"/>
        <end position="37"/>
    </location>
</feature>
<dbReference type="AlphaFoldDB" id="A0A516KL39"/>
<comment type="catalytic activity">
    <reaction evidence="17">
        <text>[GlcNAc-(1-&gt;4)-Mur2Ac(oyl-L-Ala-gamma-D-Glu-L-Lys-D-Ala-D-Ala)](n)-di-trans,octa-cis-undecaprenyl diphosphate + beta-D-GlcNAc-(1-&gt;4)-Mur2Ac(oyl-L-Ala-gamma-D-Glu-L-Lys-D-Ala-D-Ala)-di-trans,octa-cis-undecaprenyl diphosphate = [GlcNAc-(1-&gt;4)-Mur2Ac(oyl-L-Ala-gamma-D-Glu-L-Lys-D-Ala-D-Ala)](n+1)-di-trans,octa-cis-undecaprenyl diphosphate + di-trans,octa-cis-undecaprenyl diphosphate + H(+)</text>
        <dbReference type="Rhea" id="RHEA:23708"/>
        <dbReference type="Rhea" id="RHEA-COMP:9602"/>
        <dbReference type="Rhea" id="RHEA-COMP:9603"/>
        <dbReference type="ChEBI" id="CHEBI:15378"/>
        <dbReference type="ChEBI" id="CHEBI:58405"/>
        <dbReference type="ChEBI" id="CHEBI:60033"/>
        <dbReference type="ChEBI" id="CHEBI:78435"/>
        <dbReference type="EC" id="2.4.99.28"/>
    </reaction>
</comment>
<evidence type="ECO:0000313" key="21">
    <source>
        <dbReference type="EMBL" id="QDP42109.1"/>
    </source>
</evidence>
<evidence type="ECO:0000256" key="9">
    <source>
        <dbReference type="ARBA" id="ARBA00022801"/>
    </source>
</evidence>
<evidence type="ECO:0000256" key="5">
    <source>
        <dbReference type="ARBA" id="ARBA00022670"/>
    </source>
</evidence>
<evidence type="ECO:0000256" key="15">
    <source>
        <dbReference type="ARBA" id="ARBA00023316"/>
    </source>
</evidence>
<dbReference type="PANTHER" id="PTHR32282">
    <property type="entry name" value="BINDING PROTEIN TRANSPEPTIDASE, PUTATIVE-RELATED"/>
    <property type="match status" value="1"/>
</dbReference>
<evidence type="ECO:0000256" key="12">
    <source>
        <dbReference type="ARBA" id="ARBA00022989"/>
    </source>
</evidence>
<dbReference type="EMBL" id="CP041666">
    <property type="protein sequence ID" value="QDP42109.1"/>
    <property type="molecule type" value="Genomic_DNA"/>
</dbReference>
<dbReference type="PANTHER" id="PTHR32282:SF32">
    <property type="entry name" value="PENICILLIN-BINDING PROTEIN 2A"/>
    <property type="match status" value="1"/>
</dbReference>
<evidence type="ECO:0000256" key="4">
    <source>
        <dbReference type="ARBA" id="ARBA00022645"/>
    </source>
</evidence>
<evidence type="ECO:0000256" key="16">
    <source>
        <dbReference type="ARBA" id="ARBA00034000"/>
    </source>
</evidence>
<dbReference type="InterPro" id="IPR050396">
    <property type="entry name" value="Glycosyltr_51/Transpeptidase"/>
</dbReference>